<dbReference type="EMBL" id="JBHRZH010000012">
    <property type="protein sequence ID" value="MFC3762104.1"/>
    <property type="molecule type" value="Genomic_DNA"/>
</dbReference>
<feature type="transmembrane region" description="Helical" evidence="6">
    <location>
        <begin position="279"/>
        <end position="298"/>
    </location>
</feature>
<dbReference type="RefSeq" id="WP_205120648.1">
    <property type="nucleotide sequence ID" value="NZ_JAFBCM010000001.1"/>
</dbReference>
<accession>A0ABV7YCM7</accession>
<feature type="transmembrane region" description="Helical" evidence="6">
    <location>
        <begin position="59"/>
        <end position="89"/>
    </location>
</feature>
<evidence type="ECO:0000256" key="4">
    <source>
        <dbReference type="ARBA" id="ARBA00022989"/>
    </source>
</evidence>
<keyword evidence="2" id="KW-1003">Cell membrane</keyword>
<feature type="transmembrane region" description="Helical" evidence="6">
    <location>
        <begin position="21"/>
        <end position="39"/>
    </location>
</feature>
<dbReference type="Proteomes" id="UP001595699">
    <property type="component" value="Unassembled WGS sequence"/>
</dbReference>
<gene>
    <name evidence="7" type="ORF">ACFOUW_14780</name>
</gene>
<evidence type="ECO:0000313" key="7">
    <source>
        <dbReference type="EMBL" id="MFC3762104.1"/>
    </source>
</evidence>
<organism evidence="7 8">
    <name type="scientific">Tenggerimyces flavus</name>
    <dbReference type="NCBI Taxonomy" id="1708749"/>
    <lineage>
        <taxon>Bacteria</taxon>
        <taxon>Bacillati</taxon>
        <taxon>Actinomycetota</taxon>
        <taxon>Actinomycetes</taxon>
        <taxon>Propionibacteriales</taxon>
        <taxon>Nocardioidaceae</taxon>
        <taxon>Tenggerimyces</taxon>
    </lineage>
</organism>
<dbReference type="CDD" id="cd06579">
    <property type="entry name" value="TM_PBP1_transp_AraH_like"/>
    <property type="match status" value="1"/>
</dbReference>
<keyword evidence="8" id="KW-1185">Reference proteome</keyword>
<evidence type="ECO:0000256" key="1">
    <source>
        <dbReference type="ARBA" id="ARBA00004651"/>
    </source>
</evidence>
<keyword evidence="5 6" id="KW-0472">Membrane</keyword>
<keyword evidence="4 6" id="KW-1133">Transmembrane helix</keyword>
<feature type="transmembrane region" description="Helical" evidence="6">
    <location>
        <begin position="172"/>
        <end position="191"/>
    </location>
</feature>
<keyword evidence="3 6" id="KW-0812">Transmembrane</keyword>
<comment type="caution">
    <text evidence="7">The sequence shown here is derived from an EMBL/GenBank/DDBJ whole genome shotgun (WGS) entry which is preliminary data.</text>
</comment>
<evidence type="ECO:0000256" key="6">
    <source>
        <dbReference type="SAM" id="Phobius"/>
    </source>
</evidence>
<feature type="transmembrane region" description="Helical" evidence="6">
    <location>
        <begin position="130"/>
        <end position="151"/>
    </location>
</feature>
<name>A0ABV7YCM7_9ACTN</name>
<dbReference type="InterPro" id="IPR001851">
    <property type="entry name" value="ABC_transp_permease"/>
</dbReference>
<evidence type="ECO:0000256" key="5">
    <source>
        <dbReference type="ARBA" id="ARBA00023136"/>
    </source>
</evidence>
<dbReference type="PANTHER" id="PTHR32196:SF72">
    <property type="entry name" value="RIBOSE IMPORT PERMEASE PROTEIN RBSC"/>
    <property type="match status" value="1"/>
</dbReference>
<sequence length="327" mass="33188">MTDVDARQRSFVTRVVSGDRSLLALLGILVLLVVANTIIDSSFASAGQLRNTLLVTAPLALLAGGQTLCMLTGGIDLSVAMTATAAAYVTGVLSASGSPAVAILAGLGVGLVVGLVNGLAVGVFRVNPLIMTLGMAGILTGLLTVGSQSFLSGATRMSPLVLELGRGTIVGFVPWNLLVWLVLGCVLVFGLRRTGLGRLVYAVGDNRVAARLAGVRVWQVETAVYTACGLLAAVAGILIGGRSGSVDLQLAGSFLLPSVAAAVIGGTSILGGIGGYTGTILGALILAVLDTMLNLLTVDEPVKQVLYGCIILGLAWLYARGTSRDTT</sequence>
<evidence type="ECO:0000256" key="2">
    <source>
        <dbReference type="ARBA" id="ARBA00022475"/>
    </source>
</evidence>
<proteinExistence type="predicted"/>
<protein>
    <submittedName>
        <fullName evidence="7">ABC transporter permease</fullName>
    </submittedName>
</protein>
<evidence type="ECO:0000313" key="8">
    <source>
        <dbReference type="Proteomes" id="UP001595699"/>
    </source>
</evidence>
<dbReference type="PANTHER" id="PTHR32196">
    <property type="entry name" value="ABC TRANSPORTER PERMEASE PROTEIN YPHD-RELATED-RELATED"/>
    <property type="match status" value="1"/>
</dbReference>
<feature type="transmembrane region" description="Helical" evidence="6">
    <location>
        <begin position="101"/>
        <end position="124"/>
    </location>
</feature>
<feature type="transmembrane region" description="Helical" evidence="6">
    <location>
        <begin position="305"/>
        <end position="321"/>
    </location>
</feature>
<dbReference type="Pfam" id="PF02653">
    <property type="entry name" value="BPD_transp_2"/>
    <property type="match status" value="1"/>
</dbReference>
<reference evidence="8" key="1">
    <citation type="journal article" date="2019" name="Int. J. Syst. Evol. Microbiol.">
        <title>The Global Catalogue of Microorganisms (GCM) 10K type strain sequencing project: providing services to taxonomists for standard genome sequencing and annotation.</title>
        <authorList>
            <consortium name="The Broad Institute Genomics Platform"/>
            <consortium name="The Broad Institute Genome Sequencing Center for Infectious Disease"/>
            <person name="Wu L."/>
            <person name="Ma J."/>
        </authorList>
    </citation>
    <scope>NUCLEOTIDE SEQUENCE [LARGE SCALE GENOMIC DNA]</scope>
    <source>
        <strain evidence="8">CGMCC 4.7241</strain>
    </source>
</reference>
<evidence type="ECO:0000256" key="3">
    <source>
        <dbReference type="ARBA" id="ARBA00022692"/>
    </source>
</evidence>
<comment type="subcellular location">
    <subcellularLocation>
        <location evidence="1">Cell membrane</location>
        <topology evidence="1">Multi-pass membrane protein</topology>
    </subcellularLocation>
</comment>
<feature type="transmembrane region" description="Helical" evidence="6">
    <location>
        <begin position="222"/>
        <end position="241"/>
    </location>
</feature>
<feature type="transmembrane region" description="Helical" evidence="6">
    <location>
        <begin position="253"/>
        <end position="273"/>
    </location>
</feature>